<proteinExistence type="predicted"/>
<evidence type="ECO:0000256" key="3">
    <source>
        <dbReference type="ARBA" id="ARBA00022989"/>
    </source>
</evidence>
<dbReference type="PANTHER" id="PTHR36974:SF1">
    <property type="entry name" value="DOXX FAMILY MEMBRANE PROTEIN"/>
    <property type="match status" value="1"/>
</dbReference>
<gene>
    <name evidence="6" type="ORF">QGN17_17365</name>
</gene>
<dbReference type="EMBL" id="JARYGZ010000003">
    <property type="protein sequence ID" value="MDH7640506.1"/>
    <property type="molecule type" value="Genomic_DNA"/>
</dbReference>
<evidence type="ECO:0000313" key="6">
    <source>
        <dbReference type="EMBL" id="MDH7640506.1"/>
    </source>
</evidence>
<keyword evidence="7" id="KW-1185">Reference proteome</keyword>
<feature type="transmembrane region" description="Helical" evidence="5">
    <location>
        <begin position="51"/>
        <end position="70"/>
    </location>
</feature>
<comment type="subcellular location">
    <subcellularLocation>
        <location evidence="1">Membrane</location>
        <topology evidence="1">Multi-pass membrane protein</topology>
    </subcellularLocation>
</comment>
<dbReference type="InterPro" id="IPR032808">
    <property type="entry name" value="DoxX"/>
</dbReference>
<dbReference type="PANTHER" id="PTHR36974">
    <property type="entry name" value="MEMBRANE PROTEIN-RELATED"/>
    <property type="match status" value="1"/>
</dbReference>
<reference evidence="6" key="1">
    <citation type="submission" date="2023-04" db="EMBL/GenBank/DDBJ databases">
        <title>Sphingomonas sp. MAHUQ-71 isolated from rice field.</title>
        <authorList>
            <person name="Huq M.A."/>
        </authorList>
    </citation>
    <scope>NUCLEOTIDE SEQUENCE</scope>
    <source>
        <strain evidence="6">MAHUQ-71</strain>
    </source>
</reference>
<keyword evidence="3 5" id="KW-1133">Transmembrane helix</keyword>
<evidence type="ECO:0000256" key="4">
    <source>
        <dbReference type="ARBA" id="ARBA00023136"/>
    </source>
</evidence>
<name>A0ABT6N5X5_9SPHN</name>
<dbReference type="Proteomes" id="UP001160625">
    <property type="component" value="Unassembled WGS sequence"/>
</dbReference>
<keyword evidence="4 5" id="KW-0472">Membrane</keyword>
<protein>
    <submittedName>
        <fullName evidence="6">DoxX family protein</fullName>
    </submittedName>
</protein>
<comment type="caution">
    <text evidence="6">The sequence shown here is derived from an EMBL/GenBank/DDBJ whole genome shotgun (WGS) entry which is preliminary data.</text>
</comment>
<dbReference type="RefSeq" id="WP_281045865.1">
    <property type="nucleotide sequence ID" value="NZ_JARYGZ010000003.1"/>
</dbReference>
<evidence type="ECO:0000256" key="5">
    <source>
        <dbReference type="SAM" id="Phobius"/>
    </source>
</evidence>
<evidence type="ECO:0000313" key="7">
    <source>
        <dbReference type="Proteomes" id="UP001160625"/>
    </source>
</evidence>
<organism evidence="6 7">
    <name type="scientific">Sphingomonas oryzagri</name>
    <dbReference type="NCBI Taxonomy" id="3042314"/>
    <lineage>
        <taxon>Bacteria</taxon>
        <taxon>Pseudomonadati</taxon>
        <taxon>Pseudomonadota</taxon>
        <taxon>Alphaproteobacteria</taxon>
        <taxon>Sphingomonadales</taxon>
        <taxon>Sphingomonadaceae</taxon>
        <taxon>Sphingomonas</taxon>
    </lineage>
</organism>
<evidence type="ECO:0000256" key="1">
    <source>
        <dbReference type="ARBA" id="ARBA00004141"/>
    </source>
</evidence>
<dbReference type="Pfam" id="PF13564">
    <property type="entry name" value="DoxX_2"/>
    <property type="match status" value="1"/>
</dbReference>
<feature type="transmembrane region" description="Helical" evidence="5">
    <location>
        <begin position="21"/>
        <end position="39"/>
    </location>
</feature>
<evidence type="ECO:0000256" key="2">
    <source>
        <dbReference type="ARBA" id="ARBA00022692"/>
    </source>
</evidence>
<accession>A0ABT6N5X5</accession>
<keyword evidence="2 5" id="KW-0812">Transmembrane</keyword>
<feature type="transmembrane region" description="Helical" evidence="5">
    <location>
        <begin position="112"/>
        <end position="131"/>
    </location>
</feature>
<feature type="transmembrane region" description="Helical" evidence="5">
    <location>
        <begin position="75"/>
        <end position="92"/>
    </location>
</feature>
<sequence>MKRPDNLQETQSGGDVARLTIAPLFILAGLVHLARPSFFEPMMPAAVPYPHAGIIMTGIAEIAGAVGLFVPRVRALAGVMLALYAVCVYPVNTLHAVHDLSTGTDLGWAYHYPRLFAQPLICWWALAAGGLPRRKTSSPG</sequence>